<reference evidence="2 3" key="1">
    <citation type="submission" date="2022-11" db="EMBL/GenBank/DDBJ databases">
        <title>Minimal conservation of predation-associated metabolite biosynthetic gene clusters underscores biosynthetic potential of Myxococcota including descriptions for ten novel species: Archangium lansinium sp. nov., Myxococcus landrumus sp. nov., Nannocystis bai.</title>
        <authorList>
            <person name="Ahearne A."/>
            <person name="Stevens C."/>
            <person name="Dowd S."/>
        </authorList>
    </citation>
    <scope>NUCLEOTIDE SEQUENCE [LARGE SCALE GENOMIC DNA]</scope>
    <source>
        <strain evidence="2 3">NCELM</strain>
    </source>
</reference>
<name>A0ABT5BGR8_9BACT</name>
<comment type="caution">
    <text evidence="2">The sequence shown here is derived from an EMBL/GenBank/DDBJ whole genome shotgun (WGS) entry which is preliminary data.</text>
</comment>
<dbReference type="Proteomes" id="UP001217838">
    <property type="component" value="Unassembled WGS sequence"/>
</dbReference>
<evidence type="ECO:0000256" key="1">
    <source>
        <dbReference type="SAM" id="SignalP"/>
    </source>
</evidence>
<evidence type="ECO:0000313" key="3">
    <source>
        <dbReference type="Proteomes" id="UP001217838"/>
    </source>
</evidence>
<keyword evidence="1" id="KW-0732">Signal</keyword>
<sequence>MRFAQLLSLAAVAVSFAGVGLASQTASAICCSAPICQREEPPIICWYCDLECAEGEQMSTLPELVYDEVEGLCYETDATEPVPCDGAEAQSGG</sequence>
<accession>A0ABT5BGR8</accession>
<feature type="chain" id="PRO_5046822258" evidence="1">
    <location>
        <begin position="29"/>
        <end position="93"/>
    </location>
</feature>
<evidence type="ECO:0000313" key="2">
    <source>
        <dbReference type="EMBL" id="MDC0672623.1"/>
    </source>
</evidence>
<feature type="signal peptide" evidence="1">
    <location>
        <begin position="1"/>
        <end position="28"/>
    </location>
</feature>
<protein>
    <submittedName>
        <fullName evidence="2">Uncharacterized protein</fullName>
    </submittedName>
</protein>
<gene>
    <name evidence="2" type="ORF">POL58_33035</name>
</gene>
<keyword evidence="3" id="KW-1185">Reference proteome</keyword>
<proteinExistence type="predicted"/>
<dbReference type="EMBL" id="JAQNDN010000019">
    <property type="protein sequence ID" value="MDC0672623.1"/>
    <property type="molecule type" value="Genomic_DNA"/>
</dbReference>
<dbReference type="RefSeq" id="WP_272004533.1">
    <property type="nucleotide sequence ID" value="NZ_JAQNDN010000019.1"/>
</dbReference>
<organism evidence="2 3">
    <name type="scientific">Nannocystis radixulma</name>
    <dbReference type="NCBI Taxonomy" id="2995305"/>
    <lineage>
        <taxon>Bacteria</taxon>
        <taxon>Pseudomonadati</taxon>
        <taxon>Myxococcota</taxon>
        <taxon>Polyangia</taxon>
        <taxon>Nannocystales</taxon>
        <taxon>Nannocystaceae</taxon>
        <taxon>Nannocystis</taxon>
    </lineage>
</organism>